<sequence length="195" mass="22630">MSAIVQKLKRKIINIMPNSFLTGNKIYLRQIAESDLTENYQSWFNNPEICRFNAHHRFPNYKQNMTEYYNSVIKSRNNLILAIIDKKNNKHIGNVSLQDMDLINKTAELAIIIGDKFYWGKGVGREALQLIISHGFDSLNLNRVYCGTSEDNISMQKLAESIGFIKEGVLRQALYKNGRYQDIINYGLLKDDYRK</sequence>
<gene>
    <name evidence="2" type="ORF">COU00_03735</name>
</gene>
<accession>A0A2M6WLB4</accession>
<dbReference type="PROSITE" id="PS51186">
    <property type="entry name" value="GNAT"/>
    <property type="match status" value="1"/>
</dbReference>
<organism evidence="2 3">
    <name type="scientific">Candidatus Falkowbacteria bacterium CG10_big_fil_rev_8_21_14_0_10_43_11</name>
    <dbReference type="NCBI Taxonomy" id="1974568"/>
    <lineage>
        <taxon>Bacteria</taxon>
        <taxon>Candidatus Falkowiibacteriota</taxon>
    </lineage>
</organism>
<dbReference type="PANTHER" id="PTHR43415">
    <property type="entry name" value="SPERMIDINE N(1)-ACETYLTRANSFERASE"/>
    <property type="match status" value="1"/>
</dbReference>
<dbReference type="Proteomes" id="UP000229335">
    <property type="component" value="Unassembled WGS sequence"/>
</dbReference>
<evidence type="ECO:0000313" key="3">
    <source>
        <dbReference type="Proteomes" id="UP000229335"/>
    </source>
</evidence>
<evidence type="ECO:0000259" key="1">
    <source>
        <dbReference type="PROSITE" id="PS51186"/>
    </source>
</evidence>
<protein>
    <submittedName>
        <fullName evidence="2">N-acetyltransferase</fullName>
    </submittedName>
</protein>
<comment type="caution">
    <text evidence="2">The sequence shown here is derived from an EMBL/GenBank/DDBJ whole genome shotgun (WGS) entry which is preliminary data.</text>
</comment>
<dbReference type="SUPFAM" id="SSF55729">
    <property type="entry name" value="Acyl-CoA N-acyltransferases (Nat)"/>
    <property type="match status" value="1"/>
</dbReference>
<proteinExistence type="predicted"/>
<dbReference type="GO" id="GO:0016747">
    <property type="term" value="F:acyltransferase activity, transferring groups other than amino-acyl groups"/>
    <property type="evidence" value="ECO:0007669"/>
    <property type="project" value="InterPro"/>
</dbReference>
<feature type="domain" description="N-acetyltransferase" evidence="1">
    <location>
        <begin position="26"/>
        <end position="187"/>
    </location>
</feature>
<evidence type="ECO:0000313" key="2">
    <source>
        <dbReference type="EMBL" id="PIT93555.1"/>
    </source>
</evidence>
<dbReference type="InterPro" id="IPR016181">
    <property type="entry name" value="Acyl_CoA_acyltransferase"/>
</dbReference>
<dbReference type="InterPro" id="IPR000182">
    <property type="entry name" value="GNAT_dom"/>
</dbReference>
<dbReference type="PANTHER" id="PTHR43415:SF3">
    <property type="entry name" value="GNAT-FAMILY ACETYLTRANSFERASE"/>
    <property type="match status" value="1"/>
</dbReference>
<dbReference type="Gene3D" id="3.40.630.30">
    <property type="match status" value="1"/>
</dbReference>
<name>A0A2M6WLB4_9BACT</name>
<reference evidence="3" key="1">
    <citation type="submission" date="2017-09" db="EMBL/GenBank/DDBJ databases">
        <title>Depth-based differentiation of microbial function through sediment-hosted aquifers and enrichment of novel symbionts in the deep terrestrial subsurface.</title>
        <authorList>
            <person name="Probst A.J."/>
            <person name="Ladd B."/>
            <person name="Jarett J.K."/>
            <person name="Geller-Mcgrath D.E."/>
            <person name="Sieber C.M.K."/>
            <person name="Emerson J.B."/>
            <person name="Anantharaman K."/>
            <person name="Thomas B.C."/>
            <person name="Malmstrom R."/>
            <person name="Stieglmeier M."/>
            <person name="Klingl A."/>
            <person name="Woyke T."/>
            <person name="Ryan C.M."/>
            <person name="Banfield J.F."/>
        </authorList>
    </citation>
    <scope>NUCLEOTIDE SEQUENCE [LARGE SCALE GENOMIC DNA]</scope>
</reference>
<dbReference type="AlphaFoldDB" id="A0A2M6WLB4"/>
<keyword evidence="2" id="KW-0808">Transferase</keyword>
<dbReference type="Pfam" id="PF13302">
    <property type="entry name" value="Acetyltransf_3"/>
    <property type="match status" value="1"/>
</dbReference>
<dbReference type="EMBL" id="PFAS01000065">
    <property type="protein sequence ID" value="PIT93555.1"/>
    <property type="molecule type" value="Genomic_DNA"/>
</dbReference>